<keyword evidence="2 8" id="KW-0812">Transmembrane</keyword>
<dbReference type="PRINTS" id="PR00260">
    <property type="entry name" value="CHEMTRNSDUCR"/>
</dbReference>
<dbReference type="OrthoDB" id="9129300at2"/>
<evidence type="ECO:0000256" key="3">
    <source>
        <dbReference type="ARBA" id="ARBA00022989"/>
    </source>
</evidence>
<evidence type="ECO:0000256" key="2">
    <source>
        <dbReference type="ARBA" id="ARBA00022692"/>
    </source>
</evidence>
<dbReference type="InterPro" id="IPR003660">
    <property type="entry name" value="HAMP_dom"/>
</dbReference>
<dbReference type="GO" id="GO:0006935">
    <property type="term" value="P:chemotaxis"/>
    <property type="evidence" value="ECO:0007669"/>
    <property type="project" value="InterPro"/>
</dbReference>
<dbReference type="AlphaFoldDB" id="A0A318KJJ0"/>
<dbReference type="GO" id="GO:0016020">
    <property type="term" value="C:membrane"/>
    <property type="evidence" value="ECO:0007669"/>
    <property type="project" value="UniProtKB-SubCell"/>
</dbReference>
<dbReference type="CDD" id="cd11386">
    <property type="entry name" value="MCP_signal"/>
    <property type="match status" value="1"/>
</dbReference>
<evidence type="ECO:0000256" key="6">
    <source>
        <dbReference type="ARBA" id="ARBA00029447"/>
    </source>
</evidence>
<dbReference type="GO" id="GO:0007165">
    <property type="term" value="P:signal transduction"/>
    <property type="evidence" value="ECO:0007669"/>
    <property type="project" value="UniProtKB-KW"/>
</dbReference>
<name>A0A318KJJ0_9NEIS</name>
<dbReference type="EMBL" id="QJKI01000021">
    <property type="protein sequence ID" value="PXX76768.1"/>
    <property type="molecule type" value="Genomic_DNA"/>
</dbReference>
<dbReference type="SUPFAM" id="SSF58104">
    <property type="entry name" value="Methyl-accepting chemotaxis protein (MCP) signaling domain"/>
    <property type="match status" value="1"/>
</dbReference>
<keyword evidence="12" id="KW-1185">Reference proteome</keyword>
<evidence type="ECO:0000259" key="10">
    <source>
        <dbReference type="PROSITE" id="PS50885"/>
    </source>
</evidence>
<evidence type="ECO:0000256" key="4">
    <source>
        <dbReference type="ARBA" id="ARBA00023136"/>
    </source>
</evidence>
<evidence type="ECO:0000313" key="11">
    <source>
        <dbReference type="EMBL" id="PXX76768.1"/>
    </source>
</evidence>
<dbReference type="RefSeq" id="WP_110391625.1">
    <property type="nucleotide sequence ID" value="NZ_QJKI01000021.1"/>
</dbReference>
<dbReference type="SMART" id="SM00283">
    <property type="entry name" value="MA"/>
    <property type="match status" value="1"/>
</dbReference>
<evidence type="ECO:0000256" key="5">
    <source>
        <dbReference type="ARBA" id="ARBA00023224"/>
    </source>
</evidence>
<organism evidence="11 12">
    <name type="scientific">Rivihabitans pingtungensis</name>
    <dbReference type="NCBI Taxonomy" id="1054498"/>
    <lineage>
        <taxon>Bacteria</taxon>
        <taxon>Pseudomonadati</taxon>
        <taxon>Pseudomonadota</taxon>
        <taxon>Betaproteobacteria</taxon>
        <taxon>Neisseriales</taxon>
        <taxon>Aquaspirillaceae</taxon>
        <taxon>Rivihabitans</taxon>
    </lineage>
</organism>
<dbReference type="Proteomes" id="UP000247555">
    <property type="component" value="Unassembled WGS sequence"/>
</dbReference>
<keyword evidence="3 8" id="KW-1133">Transmembrane helix</keyword>
<keyword evidence="5 7" id="KW-0807">Transducer</keyword>
<dbReference type="PROSITE" id="PS50885">
    <property type="entry name" value="HAMP"/>
    <property type="match status" value="1"/>
</dbReference>
<reference evidence="11 12" key="1">
    <citation type="submission" date="2018-05" db="EMBL/GenBank/DDBJ databases">
        <title>Genomic Encyclopedia of Type Strains, Phase IV (KMG-IV): sequencing the most valuable type-strain genomes for metagenomic binning, comparative biology and taxonomic classification.</title>
        <authorList>
            <person name="Goeker M."/>
        </authorList>
    </citation>
    <scope>NUCLEOTIDE SEQUENCE [LARGE SCALE GENOMIC DNA]</scope>
    <source>
        <strain evidence="11 12">DSM 29661</strain>
    </source>
</reference>
<dbReference type="InterPro" id="IPR004090">
    <property type="entry name" value="Chemotax_Me-accpt_rcpt"/>
</dbReference>
<comment type="similarity">
    <text evidence="6">Belongs to the methyl-accepting chemotaxis (MCP) protein family.</text>
</comment>
<evidence type="ECO:0000256" key="8">
    <source>
        <dbReference type="SAM" id="Phobius"/>
    </source>
</evidence>
<feature type="transmembrane region" description="Helical" evidence="8">
    <location>
        <begin position="192"/>
        <end position="215"/>
    </location>
</feature>
<dbReference type="PANTHER" id="PTHR32089:SF119">
    <property type="entry name" value="METHYL-ACCEPTING CHEMOTAXIS PROTEIN CTPL"/>
    <property type="match status" value="1"/>
</dbReference>
<dbReference type="Pfam" id="PF00015">
    <property type="entry name" value="MCPsignal"/>
    <property type="match status" value="1"/>
</dbReference>
<feature type="domain" description="HAMP" evidence="10">
    <location>
        <begin position="212"/>
        <end position="263"/>
    </location>
</feature>
<comment type="caution">
    <text evidence="11">The sequence shown here is derived from an EMBL/GenBank/DDBJ whole genome shotgun (WGS) entry which is preliminary data.</text>
</comment>
<accession>A0A318KJJ0</accession>
<gene>
    <name evidence="11" type="ORF">DFR34_12122</name>
</gene>
<evidence type="ECO:0000259" key="9">
    <source>
        <dbReference type="PROSITE" id="PS50111"/>
    </source>
</evidence>
<evidence type="ECO:0000256" key="1">
    <source>
        <dbReference type="ARBA" id="ARBA00004141"/>
    </source>
</evidence>
<evidence type="ECO:0000256" key="7">
    <source>
        <dbReference type="PROSITE-ProRule" id="PRU00284"/>
    </source>
</evidence>
<protein>
    <submittedName>
        <fullName evidence="11">Methyl-accepting chemotaxis protein</fullName>
    </submittedName>
</protein>
<dbReference type="Gene3D" id="1.10.287.950">
    <property type="entry name" value="Methyl-accepting chemotaxis protein"/>
    <property type="match status" value="1"/>
</dbReference>
<sequence length="541" mass="58051">MLNQLSIRTRLAILAIMASLALLVLGSVNYWQTRQLTQALEQASAGQGKLRNQGEADMMHDAVRGDVLEMYYQASQANTTPATLDEVRKSFAEHAKDLREHVAKNDALPLSSQERRELDALKPDLEAYLREADAALNTLASHGDAHQVFDTFNQRFKALEKSMDAFSTTLEREGQQEQQQASAQAERTSTNLVIALLLCMAGLITLDVLFGRSIVRSLDDIRQFLAGLGNHLDRRLHSRGRDEVADIARAIDSMLDKQADTIRMIQHAASTLRQTSGQVSSQSQTASSRGADIAHTMSALTAAAEQMRAGIDAMARAIGGHAEEVRQANQANQHAESAMLASRDASQGLVDATRQLGSMMSELNEAVGRIGAMAQVINDIADQTNLLALNAAIEAARAGEQGRGFAVVADEVRKLAERTSSSTGDITAIIEAIRGSTEHAAQSMGALTSQVEDGLAALDQARLAQDTITGHMHNIHQVAGEVASATRQQAAAMAENAEGMQHIHGSLQVLQQVVEQLDVSASALAEEAQHLAGHASAFHTG</sequence>
<evidence type="ECO:0000313" key="12">
    <source>
        <dbReference type="Proteomes" id="UP000247555"/>
    </source>
</evidence>
<dbReference type="Pfam" id="PF12729">
    <property type="entry name" value="4HB_MCP_1"/>
    <property type="match status" value="1"/>
</dbReference>
<dbReference type="GO" id="GO:0004888">
    <property type="term" value="F:transmembrane signaling receptor activity"/>
    <property type="evidence" value="ECO:0007669"/>
    <property type="project" value="InterPro"/>
</dbReference>
<dbReference type="InterPro" id="IPR024478">
    <property type="entry name" value="HlyB_4HB_MCP"/>
</dbReference>
<feature type="domain" description="Methyl-accepting transducer" evidence="9">
    <location>
        <begin position="268"/>
        <end position="504"/>
    </location>
</feature>
<proteinExistence type="inferred from homology"/>
<comment type="subcellular location">
    <subcellularLocation>
        <location evidence="1">Membrane</location>
        <topology evidence="1">Multi-pass membrane protein</topology>
    </subcellularLocation>
</comment>
<dbReference type="InterPro" id="IPR004089">
    <property type="entry name" value="MCPsignal_dom"/>
</dbReference>
<keyword evidence="4 8" id="KW-0472">Membrane</keyword>
<dbReference type="PROSITE" id="PS50111">
    <property type="entry name" value="CHEMOTAXIS_TRANSDUC_2"/>
    <property type="match status" value="1"/>
</dbReference>
<dbReference type="PANTHER" id="PTHR32089">
    <property type="entry name" value="METHYL-ACCEPTING CHEMOTAXIS PROTEIN MCPB"/>
    <property type="match status" value="1"/>
</dbReference>